<dbReference type="OrthoDB" id="5652680at2"/>
<organism evidence="1 2">
    <name type="scientific">Legionella massiliensis</name>
    <dbReference type="NCBI Taxonomy" id="1034943"/>
    <lineage>
        <taxon>Bacteria</taxon>
        <taxon>Pseudomonadati</taxon>
        <taxon>Pseudomonadota</taxon>
        <taxon>Gammaproteobacteria</taxon>
        <taxon>Legionellales</taxon>
        <taxon>Legionellaceae</taxon>
        <taxon>Legionella</taxon>
    </lineage>
</organism>
<proteinExistence type="predicted"/>
<dbReference type="AlphaFoldDB" id="A0A078KUS2"/>
<evidence type="ECO:0000313" key="1">
    <source>
        <dbReference type="EMBL" id="CDZ78205.1"/>
    </source>
</evidence>
<protein>
    <submittedName>
        <fullName evidence="1">Uncharacterized protein</fullName>
    </submittedName>
</protein>
<reference evidence="1 2" key="1">
    <citation type="submission" date="2014-06" db="EMBL/GenBank/DDBJ databases">
        <authorList>
            <person name="Urmite Genomes Urmite Genomes"/>
        </authorList>
    </citation>
    <scope>NUCLEOTIDE SEQUENCE [LARGE SCALE GENOMIC DNA]</scope>
</reference>
<dbReference type="EMBL" id="CCSB01000003">
    <property type="protein sequence ID" value="CDZ78205.1"/>
    <property type="molecule type" value="Genomic_DNA"/>
</dbReference>
<accession>A0A078KUS2</accession>
<evidence type="ECO:0000313" key="2">
    <source>
        <dbReference type="Proteomes" id="UP000044071"/>
    </source>
</evidence>
<dbReference type="Proteomes" id="UP000044071">
    <property type="component" value="Unassembled WGS sequence"/>
</dbReference>
<dbReference type="eggNOG" id="ENOG5031F6E">
    <property type="taxonomic scope" value="Bacteria"/>
</dbReference>
<dbReference type="RefSeq" id="WP_043874736.1">
    <property type="nucleotide sequence ID" value="NZ_CCVW01000003.1"/>
</dbReference>
<name>A0A078KUS2_9GAMM</name>
<sequence>MPVSKECLTLFRKFMDNYQTQGRSDRHYQQLYARLGDFHQSMTENLKRLKDELVFSFINNTSVLLKDEDPLFLECCHNFTSAYLQETSQLDSLVDQYLNVVTKIEFLSSSETQSTSTSSESMSRSSFFIELNAAIAARQKRMSVEDESRSDHDQVLGQ</sequence>
<dbReference type="STRING" id="1034943.BN59_02513"/>
<gene>
    <name evidence="1" type="ORF">BN59_02513</name>
</gene>
<keyword evidence="2" id="KW-1185">Reference proteome</keyword>